<dbReference type="Pfam" id="PF11827">
    <property type="entry name" value="DUF3347"/>
    <property type="match status" value="1"/>
</dbReference>
<evidence type="ECO:0000259" key="4">
    <source>
        <dbReference type="Pfam" id="PF11827"/>
    </source>
</evidence>
<dbReference type="EMBL" id="CP034562">
    <property type="protein sequence ID" value="AZQ62209.1"/>
    <property type="molecule type" value="Genomic_DNA"/>
</dbReference>
<dbReference type="InterPro" id="IPR006143">
    <property type="entry name" value="RND_pump_MFP"/>
</dbReference>
<dbReference type="FunFam" id="2.40.30.170:FF:000010">
    <property type="entry name" value="Efflux RND transporter periplasmic adaptor subunit"/>
    <property type="match status" value="1"/>
</dbReference>
<dbReference type="InterPro" id="IPR045800">
    <property type="entry name" value="HMBD"/>
</dbReference>
<evidence type="ECO:0000313" key="10">
    <source>
        <dbReference type="EMBL" id="AZQ62209.1"/>
    </source>
</evidence>
<feature type="domain" description="DUF3347" evidence="4">
    <location>
        <begin position="435"/>
        <end position="526"/>
    </location>
</feature>
<feature type="domain" description="CusB-like beta-barrel" evidence="8">
    <location>
        <begin position="248"/>
        <end position="323"/>
    </location>
</feature>
<keyword evidence="3" id="KW-1133">Transmembrane helix</keyword>
<dbReference type="Gene3D" id="2.40.30.170">
    <property type="match status" value="1"/>
</dbReference>
<dbReference type="NCBIfam" id="TIGR01730">
    <property type="entry name" value="RND_mfp"/>
    <property type="match status" value="1"/>
</dbReference>
<dbReference type="GO" id="GO:0015679">
    <property type="term" value="P:plasma membrane copper ion transport"/>
    <property type="evidence" value="ECO:0007669"/>
    <property type="project" value="TreeGrafter"/>
</dbReference>
<keyword evidence="3" id="KW-0812">Transmembrane</keyword>
<feature type="domain" description="CzcB-like C-terminal circularly permuted SH3-like" evidence="9">
    <location>
        <begin position="332"/>
        <end position="395"/>
    </location>
</feature>
<sequence length="572" mass="64471">MEKYIKSYGTLVIVFVVGVFMGWLFFGGESTSEEMSSTHHEHTEGTFYTCSMHPQIHQKDPGNCPLCGMKLIPESGDTSVDVNHITLSKSATALANIQTTSVLKSSPKKVLQMQGKIAVDERRTYAQASHIAGRIEKSYVNYIGEKIKKGQKLATLYSPQLVTAQREYFEAKKVKDSNPQLLRSAIEKLRLWKLSEKQIREIDKSGKVKTVFDIRADISGVITQLNVLEGDHVMQGKILYEVADLSRLWVKFDAYESDLAWVKVGDQISFTVTSYPGETFTTKVSFIDPFINPKTRVASVRGNVVNREHKLKPEMFVNGKIQAELPVNNEVIVVPKSSVMWTGPRSVVYVKVPNVDTPTFEMKEVVLGAELTNSYIIKKGLKDGDRVVTQGTYTVDAAAQLKGKPSMISQKIGVETEPTSTYEVSAQFAASFKKVYQNYLLVKDAFVASDDKRAEEFTITLQKSLNTISMHMLQGDAHMFWMKTSPNLKMNLNEMVKADNIDTRRRFFVQVSKELSDMIQRFGLSKNEKVYLMYCPMANDDMGASWLSNTKEVLNPYYGDMMLKCGEIKKEI</sequence>
<dbReference type="Gene3D" id="6.10.140.730">
    <property type="match status" value="1"/>
</dbReference>
<evidence type="ECO:0000313" key="11">
    <source>
        <dbReference type="Proteomes" id="UP000267268"/>
    </source>
</evidence>
<feature type="domain" description="Heavy metal binding" evidence="5">
    <location>
        <begin position="47"/>
        <end position="73"/>
    </location>
</feature>
<dbReference type="Pfam" id="PF25975">
    <property type="entry name" value="CzcB_C"/>
    <property type="match status" value="1"/>
</dbReference>
<dbReference type="Pfam" id="PF25954">
    <property type="entry name" value="Beta-barrel_RND_2"/>
    <property type="match status" value="1"/>
</dbReference>
<accession>A0A3Q9FNC3</accession>
<evidence type="ECO:0000259" key="6">
    <source>
        <dbReference type="Pfam" id="PF25869"/>
    </source>
</evidence>
<dbReference type="InterPro" id="IPR021782">
    <property type="entry name" value="DUF3347"/>
</dbReference>
<dbReference type="GO" id="GO:0060003">
    <property type="term" value="P:copper ion export"/>
    <property type="evidence" value="ECO:0007669"/>
    <property type="project" value="TreeGrafter"/>
</dbReference>
<dbReference type="GO" id="GO:0022857">
    <property type="term" value="F:transmembrane transporter activity"/>
    <property type="evidence" value="ECO:0007669"/>
    <property type="project" value="InterPro"/>
</dbReference>
<dbReference type="PANTHER" id="PTHR30097:SF4">
    <property type="entry name" value="SLR6042 PROTEIN"/>
    <property type="match status" value="1"/>
</dbReference>
<dbReference type="Gene3D" id="2.40.420.20">
    <property type="match status" value="1"/>
</dbReference>
<evidence type="ECO:0000259" key="7">
    <source>
        <dbReference type="Pfam" id="PF25919"/>
    </source>
</evidence>
<dbReference type="GO" id="GO:0030288">
    <property type="term" value="C:outer membrane-bounded periplasmic space"/>
    <property type="evidence" value="ECO:0007669"/>
    <property type="project" value="TreeGrafter"/>
</dbReference>
<feature type="domain" description="CusB-like barrel-sandwich hybrid" evidence="7">
    <location>
        <begin position="130"/>
        <end position="243"/>
    </location>
</feature>
<gene>
    <name evidence="10" type="ORF">EI427_08155</name>
</gene>
<dbReference type="AlphaFoldDB" id="A0A3Q9FNC3"/>
<dbReference type="InterPro" id="IPR058791">
    <property type="entry name" value="3HB_CusB"/>
</dbReference>
<dbReference type="PANTHER" id="PTHR30097">
    <property type="entry name" value="CATION EFFLUX SYSTEM PROTEIN CUSB"/>
    <property type="match status" value="1"/>
</dbReference>
<evidence type="ECO:0000256" key="2">
    <source>
        <dbReference type="ARBA" id="ARBA00022448"/>
    </source>
</evidence>
<dbReference type="GO" id="GO:0046914">
    <property type="term" value="F:transition metal ion binding"/>
    <property type="evidence" value="ECO:0007669"/>
    <property type="project" value="TreeGrafter"/>
</dbReference>
<organism evidence="10 11">
    <name type="scientific">Flammeovirga pectinis</name>
    <dbReference type="NCBI Taxonomy" id="2494373"/>
    <lineage>
        <taxon>Bacteria</taxon>
        <taxon>Pseudomonadati</taxon>
        <taxon>Bacteroidota</taxon>
        <taxon>Cytophagia</taxon>
        <taxon>Cytophagales</taxon>
        <taxon>Flammeovirgaceae</taxon>
        <taxon>Flammeovirga</taxon>
    </lineage>
</organism>
<dbReference type="KEGG" id="fll:EI427_08155"/>
<keyword evidence="2" id="KW-0813">Transport</keyword>
<dbReference type="SUPFAM" id="SSF111369">
    <property type="entry name" value="HlyD-like secretion proteins"/>
    <property type="match status" value="1"/>
</dbReference>
<dbReference type="Pfam" id="PF19335">
    <property type="entry name" value="HMBD"/>
    <property type="match status" value="1"/>
</dbReference>
<dbReference type="RefSeq" id="WP_126613483.1">
    <property type="nucleotide sequence ID" value="NZ_CP034562.1"/>
</dbReference>
<dbReference type="Pfam" id="PF25869">
    <property type="entry name" value="3HB_CusB"/>
    <property type="match status" value="1"/>
</dbReference>
<dbReference type="Proteomes" id="UP000267268">
    <property type="component" value="Chromosome 1"/>
</dbReference>
<evidence type="ECO:0000259" key="9">
    <source>
        <dbReference type="Pfam" id="PF25975"/>
    </source>
</evidence>
<dbReference type="InterPro" id="IPR058790">
    <property type="entry name" value="BSH_CusB"/>
</dbReference>
<evidence type="ECO:0000256" key="1">
    <source>
        <dbReference type="ARBA" id="ARBA00009477"/>
    </source>
</evidence>
<dbReference type="InterPro" id="IPR051909">
    <property type="entry name" value="MFP_Cation_Efflux"/>
</dbReference>
<reference evidence="10 11" key="1">
    <citation type="submission" date="2018-12" db="EMBL/GenBank/DDBJ databases">
        <title>Flammeovirga pectinis sp. nov., isolated from the gut of the Korean scallop, Patinopecten yessoensis.</title>
        <authorList>
            <person name="Bae J.-W."/>
            <person name="Jeong Y.-S."/>
            <person name="Kang W."/>
        </authorList>
    </citation>
    <scope>NUCLEOTIDE SEQUENCE [LARGE SCALE GENOMIC DNA]</scope>
    <source>
        <strain evidence="10 11">L12M1</strain>
    </source>
</reference>
<proteinExistence type="inferred from homology"/>
<dbReference type="Pfam" id="PF25919">
    <property type="entry name" value="BSH_CusB"/>
    <property type="match status" value="1"/>
</dbReference>
<evidence type="ECO:0000259" key="8">
    <source>
        <dbReference type="Pfam" id="PF25954"/>
    </source>
</evidence>
<keyword evidence="3" id="KW-0472">Membrane</keyword>
<dbReference type="OrthoDB" id="9806939at2"/>
<feature type="domain" description="CusB-like three alpha-helical bundle" evidence="6">
    <location>
        <begin position="161"/>
        <end position="210"/>
    </location>
</feature>
<evidence type="ECO:0000259" key="5">
    <source>
        <dbReference type="Pfam" id="PF19335"/>
    </source>
</evidence>
<dbReference type="GO" id="GO:0016020">
    <property type="term" value="C:membrane"/>
    <property type="evidence" value="ECO:0007669"/>
    <property type="project" value="InterPro"/>
</dbReference>
<name>A0A3Q9FNC3_9BACT</name>
<evidence type="ECO:0000256" key="3">
    <source>
        <dbReference type="SAM" id="Phobius"/>
    </source>
</evidence>
<feature type="transmembrane region" description="Helical" evidence="3">
    <location>
        <begin position="7"/>
        <end position="26"/>
    </location>
</feature>
<keyword evidence="11" id="KW-1185">Reference proteome</keyword>
<comment type="similarity">
    <text evidence="1">Belongs to the membrane fusion protein (MFP) (TC 8.A.1) family.</text>
</comment>
<dbReference type="InterPro" id="IPR058792">
    <property type="entry name" value="Beta-barrel_RND_2"/>
</dbReference>
<protein>
    <submittedName>
        <fullName evidence="10">Efflux RND transporter periplasmic adaptor subunit</fullName>
    </submittedName>
</protein>
<dbReference type="InterPro" id="IPR058649">
    <property type="entry name" value="CzcB_C"/>
</dbReference>